<feature type="transmembrane region" description="Helical" evidence="1">
    <location>
        <begin position="72"/>
        <end position="92"/>
    </location>
</feature>
<accession>A0ABS2PRU6</accession>
<sequence length="216" mass="24863">MLRKKIYIGEVDNSAVYFDTKDNLILISPKCRFLDTEKSQAHNRYIPLLICILIALGTGVGVNFIIGKYSQLTCYLLIFAWIIEFIVIVSLLERALYQNVKYAVPGTKDQFRQAAYSNLFWNNFSDKRVTFSKKIAMLLLQIVLIFSSFTTVALIFIIQKTMIGKAIKSEIIMLSLLGIVPALAYIIIFQNNPIRFLNIVEKYQRKKMGIKHTKTY</sequence>
<dbReference type="Proteomes" id="UP000697472">
    <property type="component" value="Unassembled WGS sequence"/>
</dbReference>
<dbReference type="EMBL" id="JAFBEH010000019">
    <property type="protein sequence ID" value="MBM7642759.1"/>
    <property type="molecule type" value="Genomic_DNA"/>
</dbReference>
<dbReference type="RefSeq" id="WP_205009600.1">
    <property type="nucleotide sequence ID" value="NZ_JAFBEH010000019.1"/>
</dbReference>
<feature type="transmembrane region" description="Helical" evidence="1">
    <location>
        <begin position="45"/>
        <end position="66"/>
    </location>
</feature>
<organism evidence="2 3">
    <name type="scientific">Streptococcus loxodontisalivarius</name>
    <dbReference type="NCBI Taxonomy" id="1349415"/>
    <lineage>
        <taxon>Bacteria</taxon>
        <taxon>Bacillati</taxon>
        <taxon>Bacillota</taxon>
        <taxon>Bacilli</taxon>
        <taxon>Lactobacillales</taxon>
        <taxon>Streptococcaceae</taxon>
        <taxon>Streptococcus</taxon>
    </lineage>
</organism>
<keyword evidence="1" id="KW-0472">Membrane</keyword>
<reference evidence="2 3" key="1">
    <citation type="submission" date="2021-01" db="EMBL/GenBank/DDBJ databases">
        <title>Genomic Encyclopedia of Type Strains, Phase IV (KMG-IV): sequencing the most valuable type-strain genomes for metagenomic binning, comparative biology and taxonomic classification.</title>
        <authorList>
            <person name="Goeker M."/>
        </authorList>
    </citation>
    <scope>NUCLEOTIDE SEQUENCE [LARGE SCALE GENOMIC DNA]</scope>
    <source>
        <strain evidence="2 3">DSM 27382</strain>
    </source>
</reference>
<proteinExistence type="predicted"/>
<name>A0ABS2PRU6_9STRE</name>
<keyword evidence="1" id="KW-0812">Transmembrane</keyword>
<evidence type="ECO:0000313" key="2">
    <source>
        <dbReference type="EMBL" id="MBM7642759.1"/>
    </source>
</evidence>
<evidence type="ECO:0000313" key="3">
    <source>
        <dbReference type="Proteomes" id="UP000697472"/>
    </source>
</evidence>
<keyword evidence="3" id="KW-1185">Reference proteome</keyword>
<comment type="caution">
    <text evidence="2">The sequence shown here is derived from an EMBL/GenBank/DDBJ whole genome shotgun (WGS) entry which is preliminary data.</text>
</comment>
<evidence type="ECO:0000256" key="1">
    <source>
        <dbReference type="SAM" id="Phobius"/>
    </source>
</evidence>
<keyword evidence="1" id="KW-1133">Transmembrane helix</keyword>
<gene>
    <name evidence="2" type="ORF">JOC28_001057</name>
</gene>
<feature type="transmembrane region" description="Helical" evidence="1">
    <location>
        <begin position="171"/>
        <end position="189"/>
    </location>
</feature>
<protein>
    <submittedName>
        <fullName evidence="2">Uncharacterized protein</fullName>
    </submittedName>
</protein>
<feature type="transmembrane region" description="Helical" evidence="1">
    <location>
        <begin position="135"/>
        <end position="159"/>
    </location>
</feature>